<dbReference type="Pfam" id="PF00560">
    <property type="entry name" value="LRR_1"/>
    <property type="match status" value="2"/>
</dbReference>
<dbReference type="Pfam" id="PF20694">
    <property type="entry name" value="TRADD-like_N"/>
    <property type="match status" value="1"/>
</dbReference>
<dbReference type="InterPro" id="IPR020859">
    <property type="entry name" value="ROC"/>
</dbReference>
<dbReference type="GO" id="GO:0009966">
    <property type="term" value="P:regulation of signal transduction"/>
    <property type="evidence" value="ECO:0007669"/>
    <property type="project" value="UniProtKB-ARBA"/>
</dbReference>
<evidence type="ECO:0000256" key="14">
    <source>
        <dbReference type="SAM" id="MobiDB-lite"/>
    </source>
</evidence>
<dbReference type="InterPro" id="IPR049341">
    <property type="entry name" value="TRADD-like_N"/>
</dbReference>
<dbReference type="PANTHER" id="PTHR24166:SF48">
    <property type="entry name" value="PROTEIN VAPYRIN"/>
    <property type="match status" value="1"/>
</dbReference>
<keyword evidence="8 16" id="KW-0418">Kinase</keyword>
<evidence type="ECO:0000256" key="4">
    <source>
        <dbReference type="ARBA" id="ARBA00022614"/>
    </source>
</evidence>
<evidence type="ECO:0000313" key="16">
    <source>
        <dbReference type="EMBL" id="KAJ7374455.1"/>
    </source>
</evidence>
<evidence type="ECO:0000256" key="8">
    <source>
        <dbReference type="ARBA" id="ARBA00022777"/>
    </source>
</evidence>
<organism evidence="16 17">
    <name type="scientific">Desmophyllum pertusum</name>
    <dbReference type="NCBI Taxonomy" id="174260"/>
    <lineage>
        <taxon>Eukaryota</taxon>
        <taxon>Metazoa</taxon>
        <taxon>Cnidaria</taxon>
        <taxon>Anthozoa</taxon>
        <taxon>Hexacorallia</taxon>
        <taxon>Scleractinia</taxon>
        <taxon>Caryophylliina</taxon>
        <taxon>Caryophylliidae</taxon>
        <taxon>Desmophyllum</taxon>
    </lineage>
</organism>
<dbReference type="Pfam" id="PF16095">
    <property type="entry name" value="COR-A"/>
    <property type="match status" value="1"/>
</dbReference>
<evidence type="ECO:0000256" key="2">
    <source>
        <dbReference type="ARBA" id="ARBA00012513"/>
    </source>
</evidence>
<feature type="compositionally biased region" description="Low complexity" evidence="14">
    <location>
        <begin position="1488"/>
        <end position="1500"/>
    </location>
</feature>
<feature type="compositionally biased region" description="Basic and acidic residues" evidence="14">
    <location>
        <begin position="1259"/>
        <end position="1269"/>
    </location>
</feature>
<name>A0A9W9Z3W0_9CNID</name>
<protein>
    <recommendedName>
        <fullName evidence="2">non-specific serine/threonine protein kinase</fullName>
        <ecNumber evidence="2">2.7.11.1</ecNumber>
    </recommendedName>
</protein>
<dbReference type="InterPro" id="IPR050889">
    <property type="entry name" value="Dendritic_Spine_Reg/Scaffold"/>
</dbReference>
<dbReference type="InterPro" id="IPR032171">
    <property type="entry name" value="COR-A"/>
</dbReference>
<feature type="compositionally biased region" description="Polar residues" evidence="14">
    <location>
        <begin position="1274"/>
        <end position="1293"/>
    </location>
</feature>
<dbReference type="Gene3D" id="3.80.10.10">
    <property type="entry name" value="Ribonuclease Inhibitor"/>
    <property type="match status" value="1"/>
</dbReference>
<dbReference type="PANTHER" id="PTHR24166">
    <property type="entry name" value="ROLLING PEBBLES, ISOFORM B"/>
    <property type="match status" value="1"/>
</dbReference>
<dbReference type="EMBL" id="MU826828">
    <property type="protein sequence ID" value="KAJ7374455.1"/>
    <property type="molecule type" value="Genomic_DNA"/>
</dbReference>
<keyword evidence="10 13" id="KW-0040">ANK repeat</keyword>
<dbReference type="PROSITE" id="PS50088">
    <property type="entry name" value="ANK_REPEAT"/>
    <property type="match status" value="2"/>
</dbReference>
<accession>A0A9W9Z3W0</accession>
<dbReference type="PRINTS" id="PR00449">
    <property type="entry name" value="RASTRNSFRMNG"/>
</dbReference>
<gene>
    <name evidence="16" type="primary">LRRC59_1</name>
    <name evidence="16" type="ORF">OS493_007561</name>
</gene>
<dbReference type="GO" id="GO:0004674">
    <property type="term" value="F:protein serine/threonine kinase activity"/>
    <property type="evidence" value="ECO:0007669"/>
    <property type="project" value="UniProtKB-KW"/>
</dbReference>
<dbReference type="SUPFAM" id="SSF52540">
    <property type="entry name" value="P-loop containing nucleoside triphosphate hydrolases"/>
    <property type="match status" value="1"/>
</dbReference>
<dbReference type="Gene3D" id="1.25.40.20">
    <property type="entry name" value="Ankyrin repeat-containing domain"/>
    <property type="match status" value="1"/>
</dbReference>
<comment type="catalytic activity">
    <reaction evidence="12">
        <text>L-seryl-[protein] + ATP = O-phospho-L-seryl-[protein] + ADP + H(+)</text>
        <dbReference type="Rhea" id="RHEA:17989"/>
        <dbReference type="Rhea" id="RHEA-COMP:9863"/>
        <dbReference type="Rhea" id="RHEA-COMP:11604"/>
        <dbReference type="ChEBI" id="CHEBI:15378"/>
        <dbReference type="ChEBI" id="CHEBI:29999"/>
        <dbReference type="ChEBI" id="CHEBI:30616"/>
        <dbReference type="ChEBI" id="CHEBI:83421"/>
        <dbReference type="ChEBI" id="CHEBI:456216"/>
        <dbReference type="EC" id="2.7.11.1"/>
    </reaction>
</comment>
<dbReference type="EC" id="2.7.11.1" evidence="2"/>
<dbReference type="Gene3D" id="3.40.50.300">
    <property type="entry name" value="P-loop containing nucleotide triphosphate hydrolases"/>
    <property type="match status" value="1"/>
</dbReference>
<keyword evidence="17" id="KW-1185">Reference proteome</keyword>
<reference evidence="16" key="1">
    <citation type="submission" date="2023-01" db="EMBL/GenBank/DDBJ databases">
        <title>Genome assembly of the deep-sea coral Lophelia pertusa.</title>
        <authorList>
            <person name="Herrera S."/>
            <person name="Cordes E."/>
        </authorList>
    </citation>
    <scope>NUCLEOTIDE SEQUENCE</scope>
    <source>
        <strain evidence="16">USNM1676648</strain>
        <tissue evidence="16">Polyp</tissue>
    </source>
</reference>
<evidence type="ECO:0000256" key="13">
    <source>
        <dbReference type="PROSITE-ProRule" id="PRU00023"/>
    </source>
</evidence>
<evidence type="ECO:0000256" key="7">
    <source>
        <dbReference type="ARBA" id="ARBA00022741"/>
    </source>
</evidence>
<keyword evidence="5" id="KW-0808">Transferase</keyword>
<keyword evidence="3" id="KW-0723">Serine/threonine-protein kinase</keyword>
<proteinExistence type="predicted"/>
<evidence type="ECO:0000256" key="12">
    <source>
        <dbReference type="ARBA" id="ARBA00048679"/>
    </source>
</evidence>
<comment type="caution">
    <text evidence="16">The sequence shown here is derived from an EMBL/GenBank/DDBJ whole genome shotgun (WGS) entry which is preliminary data.</text>
</comment>
<dbReference type="Gene3D" id="3.30.70.1390">
    <property type="entry name" value="ROC domain from the Parkinson's disease-associated leucine-rich repeat kinase 2"/>
    <property type="match status" value="1"/>
</dbReference>
<evidence type="ECO:0000259" key="15">
    <source>
        <dbReference type="PROSITE" id="PS51424"/>
    </source>
</evidence>
<dbReference type="PROSITE" id="PS50297">
    <property type="entry name" value="ANK_REP_REGION"/>
    <property type="match status" value="2"/>
</dbReference>
<feature type="compositionally biased region" description="Basic and acidic residues" evidence="14">
    <location>
        <begin position="1419"/>
        <end position="1432"/>
    </location>
</feature>
<dbReference type="PROSITE" id="PS51450">
    <property type="entry name" value="LRR"/>
    <property type="match status" value="2"/>
</dbReference>
<keyword evidence="7" id="KW-0547">Nucleotide-binding</keyword>
<feature type="region of interest" description="Disordered" evidence="14">
    <location>
        <begin position="1226"/>
        <end position="1335"/>
    </location>
</feature>
<feature type="repeat" description="ANK" evidence="13">
    <location>
        <begin position="254"/>
        <end position="286"/>
    </location>
</feature>
<dbReference type="GO" id="GO:0005524">
    <property type="term" value="F:ATP binding"/>
    <property type="evidence" value="ECO:0007669"/>
    <property type="project" value="UniProtKB-KW"/>
</dbReference>
<dbReference type="InterPro" id="IPR001611">
    <property type="entry name" value="Leu-rich_rpt"/>
</dbReference>
<evidence type="ECO:0000256" key="9">
    <source>
        <dbReference type="ARBA" id="ARBA00022840"/>
    </source>
</evidence>
<evidence type="ECO:0000256" key="3">
    <source>
        <dbReference type="ARBA" id="ARBA00022527"/>
    </source>
</evidence>
<comment type="cofactor">
    <cofactor evidence="1">
        <name>Mg(2+)</name>
        <dbReference type="ChEBI" id="CHEBI:18420"/>
    </cofactor>
</comment>
<dbReference type="SMART" id="SM00369">
    <property type="entry name" value="LRR_TYP"/>
    <property type="match status" value="4"/>
</dbReference>
<feature type="compositionally biased region" description="Basic and acidic residues" evidence="14">
    <location>
        <begin position="1226"/>
        <end position="1241"/>
    </location>
</feature>
<evidence type="ECO:0000256" key="11">
    <source>
        <dbReference type="ARBA" id="ARBA00047899"/>
    </source>
</evidence>
<evidence type="ECO:0000256" key="1">
    <source>
        <dbReference type="ARBA" id="ARBA00001946"/>
    </source>
</evidence>
<evidence type="ECO:0000256" key="10">
    <source>
        <dbReference type="ARBA" id="ARBA00023043"/>
    </source>
</evidence>
<dbReference type="Pfam" id="PF12796">
    <property type="entry name" value="Ank_2"/>
    <property type="match status" value="1"/>
</dbReference>
<dbReference type="InterPro" id="IPR032675">
    <property type="entry name" value="LRR_dom_sf"/>
</dbReference>
<dbReference type="InterPro" id="IPR003591">
    <property type="entry name" value="Leu-rich_rpt_typical-subtyp"/>
</dbReference>
<dbReference type="SMART" id="SM00248">
    <property type="entry name" value="ANK"/>
    <property type="match status" value="3"/>
</dbReference>
<evidence type="ECO:0000256" key="6">
    <source>
        <dbReference type="ARBA" id="ARBA00022737"/>
    </source>
</evidence>
<sequence>MFYGCSTGTPRSTRKIFCFTGSPSRRGPERNSSTNIGVRSIWGENVGTGASIPSAQGVLNFIAFKYFQTVDPSKPEELNGYLQYLRDVRKVLFVDAQTGSLIITVECSSLEIVEGLWSDYCTGHLNEMAQKFLVTKDILKEFGLIEVKLTTTILEEEYKACQGISCNIQNYNSQKHQDGIKSIFDNWLSAQLMSSWQCERNPAYLQGVSDVNKLEERVGFLGYTPLHEATNQGQTSVVRLLLLYGANANAKANGFYTPLHIAASMDNLDCVGELLKHNADITSKDEFGKTPYETAMIHKCKKSARVLKSEEVKKAARENSPNLRELLTSIRIQDLVPSCFREALLEASRGGHMDAICSLIITGGRHSLQLKDCVSEALKFNFCEAAAMLLTCYAAKHDKKKLLKYLMSVEMNREEEQEALSELPHDAVPASDTLARIRLCISDKDSFHTAVPIGLVLQQRKKAAVGIILFSTNCNQAQKRIDWPKLALGEIDPLWLENVTWVEKLYLASNLLTSVPSNINILNKLYCLDLRRNQLRSIPASLLQMSSLRDLRLSENRLVELPKKCKWSPSLKTLNLSDNSLETLPKSMAKSQLSILYIARNNLYEVPLCICEITTLQSLDLSGNPRLTQLPPQMGKLTNIEMLKLENLDQLTDPPEEIKKNGIKTITYLRNILRRSEGYYTMKLMLVGKAAQGKTTLKHRLMRDYTYNINSSTNGIAMDEFRYNRKDFGLFTIHQEFIFKIWDFGGQEDFYTTHQCFLSTLALYVLVWNLEEGESGIEMLKSWMDTISASASNTTLIIVGTHLDKVRKNEEPGFQERMRDLVKELVALPKYNRINVKHIKEVSCAPDNREGIDDLRVTIYDVARSLQKSGLGQVSVMGEKIPHSFLLVANVIQAKRQELRNFGRMPIMHKSEYEALVLDTIKNDTLDIEDTNDLREVTHFMHERGILMHYDDPNQDLQDLYFIDPQWLCELMAQIVTLQEVNPYINHGILNLDNLPQIFKGELFAHQNSPQFIRLLNRFQIACSLDKNRVLIPSKLPVKQPEEATNDDLPFITLKRFHSFPCIPHGFWSRLISRLLFYMKDMLSDGEHFNRQEYTSPFQLDPFCCRCPLVLESSASAESDNEALTSIEASIGGSFENLQASPGDFRGLVRFFSSHRQGTYINGRFFGYSDLEGGSSRSDSGFEYSSDDDVEAARARTGRGALNATFPRSVRSRDVSSWRNEEIFKHSTDPGVRRGDDKVGDLDSGTPKSESAMPNMRQDCPERDVDGRAHFGASRTSSEEGSCVTVNFDQSHISPDAAQGPLVPENEPLAGSTGKHDDFVDSPRREGLANNEAGEDIKDAGDLQIIDYSLSACKETCLESCSQKLDAHLDATSFPGPGKRDTGNEVGLDVSPSQICNSDDSDSMPYHSVTSRSCTPDPFPREQTDGHYKDPSSVDPSEDPEIRPPHEAPGAEGPYQFQPLTEACSEEANSFHRSVSEENGDNWELVSDHTASSSMSNSMFSDKESSGESYHTGSSRESSLGEEGDTSTEIQTNHGDEELAGASHVLDTVSGDGNEASEDVSTAEFASYDSPGTSFQLPRLPRIFQ</sequence>
<comment type="catalytic activity">
    <reaction evidence="11">
        <text>L-threonyl-[protein] + ATP = O-phospho-L-threonyl-[protein] + ADP + H(+)</text>
        <dbReference type="Rhea" id="RHEA:46608"/>
        <dbReference type="Rhea" id="RHEA-COMP:11060"/>
        <dbReference type="Rhea" id="RHEA-COMP:11605"/>
        <dbReference type="ChEBI" id="CHEBI:15378"/>
        <dbReference type="ChEBI" id="CHEBI:30013"/>
        <dbReference type="ChEBI" id="CHEBI:30616"/>
        <dbReference type="ChEBI" id="CHEBI:61977"/>
        <dbReference type="ChEBI" id="CHEBI:456216"/>
        <dbReference type="EC" id="2.7.11.1"/>
    </reaction>
</comment>
<dbReference type="PROSITE" id="PS51424">
    <property type="entry name" value="ROC"/>
    <property type="match status" value="1"/>
</dbReference>
<dbReference type="SUPFAM" id="SSF48403">
    <property type="entry name" value="Ankyrin repeat"/>
    <property type="match status" value="1"/>
</dbReference>
<dbReference type="InterPro" id="IPR002110">
    <property type="entry name" value="Ankyrin_rpt"/>
</dbReference>
<dbReference type="SMART" id="SM00364">
    <property type="entry name" value="LRR_BAC"/>
    <property type="match status" value="4"/>
</dbReference>
<dbReference type="SUPFAM" id="SSF52058">
    <property type="entry name" value="L domain-like"/>
    <property type="match status" value="1"/>
</dbReference>
<dbReference type="Proteomes" id="UP001163046">
    <property type="component" value="Unassembled WGS sequence"/>
</dbReference>
<evidence type="ECO:0000256" key="5">
    <source>
        <dbReference type="ARBA" id="ARBA00022679"/>
    </source>
</evidence>
<feature type="domain" description="Roc" evidence="15">
    <location>
        <begin position="675"/>
        <end position="866"/>
    </location>
</feature>
<keyword evidence="6" id="KW-0677">Repeat</keyword>
<feature type="repeat" description="ANK" evidence="13">
    <location>
        <begin position="221"/>
        <end position="253"/>
    </location>
</feature>
<dbReference type="InterPro" id="IPR027417">
    <property type="entry name" value="P-loop_NTPase"/>
</dbReference>
<feature type="compositionally biased region" description="Basic and acidic residues" evidence="14">
    <location>
        <begin position="1314"/>
        <end position="1327"/>
    </location>
</feature>
<keyword evidence="4" id="KW-0433">Leucine-rich repeat</keyword>
<keyword evidence="9" id="KW-0067">ATP-binding</keyword>
<evidence type="ECO:0000313" key="17">
    <source>
        <dbReference type="Proteomes" id="UP001163046"/>
    </source>
</evidence>
<dbReference type="OrthoDB" id="6021737at2759"/>
<dbReference type="InterPro" id="IPR036770">
    <property type="entry name" value="Ankyrin_rpt-contain_sf"/>
</dbReference>
<dbReference type="Pfam" id="PF08477">
    <property type="entry name" value="Roc"/>
    <property type="match status" value="1"/>
</dbReference>
<feature type="region of interest" description="Disordered" evidence="14">
    <location>
        <begin position="1374"/>
        <end position="1585"/>
    </location>
</feature>